<name>A0ACC1K133_9FUNG</name>
<organism evidence="1 2">
    <name type="scientific">Coemansia nantahalensis</name>
    <dbReference type="NCBI Taxonomy" id="2789366"/>
    <lineage>
        <taxon>Eukaryota</taxon>
        <taxon>Fungi</taxon>
        <taxon>Fungi incertae sedis</taxon>
        <taxon>Zoopagomycota</taxon>
        <taxon>Kickxellomycotina</taxon>
        <taxon>Kickxellomycetes</taxon>
        <taxon>Kickxellales</taxon>
        <taxon>Kickxellaceae</taxon>
        <taxon>Coemansia</taxon>
    </lineage>
</organism>
<evidence type="ECO:0000313" key="1">
    <source>
        <dbReference type="EMBL" id="KAJ2771493.1"/>
    </source>
</evidence>
<sequence length="102" mass="11724">MANETTDIRAELLRRFIESGERERLQEILRSKLHACGWQDHVKHRCQQVIHENSTPIDRLTVDDVAEEVTPFARSTVPEDIKAEALEAIRAFIYRALPEADG</sequence>
<proteinExistence type="predicted"/>
<accession>A0ACC1K133</accession>
<reference evidence="1" key="1">
    <citation type="submission" date="2022-07" db="EMBL/GenBank/DDBJ databases">
        <title>Phylogenomic reconstructions and comparative analyses of Kickxellomycotina fungi.</title>
        <authorList>
            <person name="Reynolds N.K."/>
            <person name="Stajich J.E."/>
            <person name="Barry K."/>
            <person name="Grigoriev I.V."/>
            <person name="Crous P."/>
            <person name="Smith M.E."/>
        </authorList>
    </citation>
    <scope>NUCLEOTIDE SEQUENCE</scope>
    <source>
        <strain evidence="1">CBS 109366</strain>
    </source>
</reference>
<protein>
    <submittedName>
        <fullName evidence="1">Uncharacterized protein</fullName>
    </submittedName>
</protein>
<gene>
    <name evidence="1" type="ORF">IWQ57_002192</name>
</gene>
<dbReference type="Proteomes" id="UP001140234">
    <property type="component" value="Unassembled WGS sequence"/>
</dbReference>
<evidence type="ECO:0000313" key="2">
    <source>
        <dbReference type="Proteomes" id="UP001140234"/>
    </source>
</evidence>
<comment type="caution">
    <text evidence="1">The sequence shown here is derived from an EMBL/GenBank/DDBJ whole genome shotgun (WGS) entry which is preliminary data.</text>
</comment>
<dbReference type="EMBL" id="JANBUJ010000528">
    <property type="protein sequence ID" value="KAJ2771493.1"/>
    <property type="molecule type" value="Genomic_DNA"/>
</dbReference>
<keyword evidence="2" id="KW-1185">Reference proteome</keyword>